<evidence type="ECO:0000256" key="3">
    <source>
        <dbReference type="SAM" id="Phobius"/>
    </source>
</evidence>
<dbReference type="InterPro" id="IPR025875">
    <property type="entry name" value="Leu-rich_rpt_4"/>
</dbReference>
<comment type="caution">
    <text evidence="4">The sequence shown here is derived from an EMBL/GenBank/DDBJ whole genome shotgun (WGS) entry which is preliminary data.</text>
</comment>
<keyword evidence="3" id="KW-0812">Transmembrane</keyword>
<dbReference type="Pfam" id="PF12799">
    <property type="entry name" value="LRR_4"/>
    <property type="match status" value="1"/>
</dbReference>
<dbReference type="EMBL" id="JACWZY010000018">
    <property type="protein sequence ID" value="MBD2702947.1"/>
    <property type="molecule type" value="Genomic_DNA"/>
</dbReference>
<keyword evidence="5" id="KW-1185">Reference proteome</keyword>
<gene>
    <name evidence="4" type="ORF">IC229_20035</name>
</gene>
<keyword evidence="3" id="KW-1133">Transmembrane helix</keyword>
<keyword evidence="3" id="KW-0472">Membrane</keyword>
<keyword evidence="2" id="KW-0677">Repeat</keyword>
<dbReference type="InterPro" id="IPR032675">
    <property type="entry name" value="LRR_dom_sf"/>
</dbReference>
<dbReference type="PROSITE" id="PS51450">
    <property type="entry name" value="LRR"/>
    <property type="match status" value="2"/>
</dbReference>
<evidence type="ECO:0000313" key="4">
    <source>
        <dbReference type="EMBL" id="MBD2702947.1"/>
    </source>
</evidence>
<evidence type="ECO:0000313" key="5">
    <source>
        <dbReference type="Proteomes" id="UP000598820"/>
    </source>
</evidence>
<dbReference type="Gene3D" id="3.80.10.10">
    <property type="entry name" value="Ribonuclease Inhibitor"/>
    <property type="match status" value="1"/>
</dbReference>
<organism evidence="4 5">
    <name type="scientific">Spirosoma profusum</name>
    <dbReference type="NCBI Taxonomy" id="2771354"/>
    <lineage>
        <taxon>Bacteria</taxon>
        <taxon>Pseudomonadati</taxon>
        <taxon>Bacteroidota</taxon>
        <taxon>Cytophagia</taxon>
        <taxon>Cytophagales</taxon>
        <taxon>Cytophagaceae</taxon>
        <taxon>Spirosoma</taxon>
    </lineage>
</organism>
<dbReference type="RefSeq" id="WP_190888794.1">
    <property type="nucleotide sequence ID" value="NZ_JACWZY010000018.1"/>
</dbReference>
<sequence>MALRGFLLSLALTMILGYSLTEGLTNPNSPLKKLPEWTAIPLLGGIFILYLVAVWWTIQGFSQHKFLSIISFGFCLTGLGVYAFVFTMEMGRGKASPGQYDYDYSTLAPAEKTVLTKIAESANLSLSDATFTEHWNLDVPDRGFRICLQKGHVTALNLSGHPLSDVSLLSQLPYLGELFLKDCGLRNVSGLRSDKIDRLDLSNNQLTDVQSLTGVPNVRWLFLANNQITTLDGFEKFPQNIVKDLTGNPVVK</sequence>
<dbReference type="InterPro" id="IPR050836">
    <property type="entry name" value="SDS22/Internalin_LRR"/>
</dbReference>
<dbReference type="AlphaFoldDB" id="A0A926Y2C8"/>
<proteinExistence type="predicted"/>
<dbReference type="Proteomes" id="UP000598820">
    <property type="component" value="Unassembled WGS sequence"/>
</dbReference>
<dbReference type="PANTHER" id="PTHR46652:SF3">
    <property type="entry name" value="LEUCINE-RICH REPEAT-CONTAINING PROTEIN 9"/>
    <property type="match status" value="1"/>
</dbReference>
<accession>A0A926Y2C8</accession>
<dbReference type="SUPFAM" id="SSF52058">
    <property type="entry name" value="L domain-like"/>
    <property type="match status" value="1"/>
</dbReference>
<dbReference type="PANTHER" id="PTHR46652">
    <property type="entry name" value="LEUCINE-RICH REPEAT AND IQ DOMAIN-CONTAINING PROTEIN 1-RELATED"/>
    <property type="match status" value="1"/>
</dbReference>
<name>A0A926Y2C8_9BACT</name>
<evidence type="ECO:0000256" key="1">
    <source>
        <dbReference type="ARBA" id="ARBA00022614"/>
    </source>
</evidence>
<protein>
    <submittedName>
        <fullName evidence="4">Leucine-rich repeat domain-containing protein</fullName>
    </submittedName>
</protein>
<evidence type="ECO:0000256" key="2">
    <source>
        <dbReference type="ARBA" id="ARBA00022737"/>
    </source>
</evidence>
<feature type="transmembrane region" description="Helical" evidence="3">
    <location>
        <begin position="37"/>
        <end position="58"/>
    </location>
</feature>
<keyword evidence="1" id="KW-0433">Leucine-rich repeat</keyword>
<reference evidence="4" key="1">
    <citation type="submission" date="2020-09" db="EMBL/GenBank/DDBJ databases">
        <authorList>
            <person name="Kim M.K."/>
        </authorList>
    </citation>
    <scope>NUCLEOTIDE SEQUENCE</scope>
    <source>
        <strain evidence="4">BT702</strain>
    </source>
</reference>
<feature type="transmembrane region" description="Helical" evidence="3">
    <location>
        <begin position="65"/>
        <end position="85"/>
    </location>
</feature>
<dbReference type="InterPro" id="IPR001611">
    <property type="entry name" value="Leu-rich_rpt"/>
</dbReference>